<dbReference type="Pfam" id="PF11799">
    <property type="entry name" value="IMS_C"/>
    <property type="match status" value="1"/>
</dbReference>
<dbReference type="Pfam" id="PF00817">
    <property type="entry name" value="IMS"/>
    <property type="match status" value="1"/>
</dbReference>
<accession>A0A415E8F3</accession>
<gene>
    <name evidence="7" type="ORF">DW099_05250</name>
</gene>
<evidence type="ECO:0000256" key="4">
    <source>
        <dbReference type="ARBA" id="ARBA00022763"/>
    </source>
</evidence>
<dbReference type="InterPro" id="IPR001126">
    <property type="entry name" value="UmuC"/>
</dbReference>
<keyword evidence="5" id="KW-0239">DNA-directed DNA polymerase</keyword>
<dbReference type="GO" id="GO:0005829">
    <property type="term" value="C:cytosol"/>
    <property type="evidence" value="ECO:0007669"/>
    <property type="project" value="TreeGrafter"/>
</dbReference>
<dbReference type="SUPFAM" id="SSF100879">
    <property type="entry name" value="Lesion bypass DNA polymerase (Y-family), little finger domain"/>
    <property type="match status" value="1"/>
</dbReference>
<name>A0A415E8F3_9FIRM</name>
<evidence type="ECO:0000256" key="5">
    <source>
        <dbReference type="ARBA" id="ARBA00022932"/>
    </source>
</evidence>
<sequence length="419" mass="47792">MSSVTVMHVDANSAYLSWTAVDLLEKGYPLDIRTVPAAIAGNPEDRHGIILAKSIPAKKYKIGTGESLYESKQRCPELLLFPPNYDLYLSCSNAMYSILQEYSPVIQRYSVDECFVDFDHCEKRFGRPEAAAFEIKERIKRELGFTVNVGVGNNKLLAKMAGELKKPDLVHTILSQKELEEKLWPLNVRELFMVGRASAKKLNKININTIGDLACSELVLLRSLLKSHGQLIWEYANGIDHDRVTPNDEVLQKSLSNSMTIKYDVTDKREAENYLLSLTDRVAGRLRRHQCKASLIGIGVKTNGFVRYTHQIQLPFFTDDTTKIYRYVCSLFEECWKGEPVRQLGIRLSEFTRKDEYQLSVFDIRQIEEDEALNKVVDEIRDRFGQTAIYRGTFANTDMKPLEGGINDGNYLMMGGYKQ</sequence>
<dbReference type="CDD" id="cd03586">
    <property type="entry name" value="PolY_Pol_IV_kappa"/>
    <property type="match status" value="1"/>
</dbReference>
<dbReference type="InterPro" id="IPR017961">
    <property type="entry name" value="DNA_pol_Y-fam_little_finger"/>
</dbReference>
<dbReference type="Gene3D" id="3.30.1490.100">
    <property type="entry name" value="DNA polymerase, Y-family, little finger domain"/>
    <property type="match status" value="1"/>
</dbReference>
<evidence type="ECO:0000313" key="8">
    <source>
        <dbReference type="Proteomes" id="UP000284841"/>
    </source>
</evidence>
<dbReference type="GO" id="GO:0009432">
    <property type="term" value="P:SOS response"/>
    <property type="evidence" value="ECO:0007669"/>
    <property type="project" value="TreeGrafter"/>
</dbReference>
<keyword evidence="8" id="KW-1185">Reference proteome</keyword>
<reference evidence="7 8" key="1">
    <citation type="submission" date="2018-08" db="EMBL/GenBank/DDBJ databases">
        <title>A genome reference for cultivated species of the human gut microbiota.</title>
        <authorList>
            <person name="Zou Y."/>
            <person name="Xue W."/>
            <person name="Luo G."/>
        </authorList>
    </citation>
    <scope>NUCLEOTIDE SEQUENCE [LARGE SCALE GENOMIC DNA]</scope>
    <source>
        <strain evidence="7 8">AM07-24</strain>
    </source>
</reference>
<keyword evidence="5" id="KW-0808">Transferase</keyword>
<dbReference type="AlphaFoldDB" id="A0A415E8F3"/>
<dbReference type="GO" id="GO:0006281">
    <property type="term" value="P:DNA repair"/>
    <property type="evidence" value="ECO:0007669"/>
    <property type="project" value="InterPro"/>
</dbReference>
<evidence type="ECO:0000313" key="7">
    <source>
        <dbReference type="EMBL" id="RHJ89968.1"/>
    </source>
</evidence>
<dbReference type="RefSeq" id="WP_118334036.1">
    <property type="nucleotide sequence ID" value="NZ_CBCTVQ010000021.1"/>
</dbReference>
<dbReference type="InterPro" id="IPR036775">
    <property type="entry name" value="DNA_pol_Y-fam_lit_finger_sf"/>
</dbReference>
<dbReference type="InterPro" id="IPR043128">
    <property type="entry name" value="Rev_trsase/Diguanyl_cyclase"/>
</dbReference>
<dbReference type="Gene3D" id="3.40.1170.60">
    <property type="match status" value="1"/>
</dbReference>
<dbReference type="OrthoDB" id="9808813at2"/>
<keyword evidence="3" id="KW-0548">Nucleotidyltransferase</keyword>
<proteinExistence type="inferred from homology"/>
<evidence type="ECO:0000256" key="1">
    <source>
        <dbReference type="ARBA" id="ARBA00010945"/>
    </source>
</evidence>
<dbReference type="GO" id="GO:0003887">
    <property type="term" value="F:DNA-directed DNA polymerase activity"/>
    <property type="evidence" value="ECO:0007669"/>
    <property type="project" value="UniProtKB-KW"/>
</dbReference>
<comment type="similarity">
    <text evidence="1">Belongs to the DNA polymerase type-Y family.</text>
</comment>
<dbReference type="SUPFAM" id="SSF56672">
    <property type="entry name" value="DNA/RNA polymerases"/>
    <property type="match status" value="1"/>
</dbReference>
<dbReference type="InterPro" id="IPR050116">
    <property type="entry name" value="DNA_polymerase-Y"/>
</dbReference>
<dbReference type="Gene3D" id="3.30.70.270">
    <property type="match status" value="1"/>
</dbReference>
<dbReference type="EMBL" id="QRMS01000001">
    <property type="protein sequence ID" value="RHJ89968.1"/>
    <property type="molecule type" value="Genomic_DNA"/>
</dbReference>
<dbReference type="PANTHER" id="PTHR11076:SF35">
    <property type="entry name" value="DNA REPAIR PROTEIN HOMOLOG YOBH"/>
    <property type="match status" value="1"/>
</dbReference>
<keyword evidence="4" id="KW-0227">DNA damage</keyword>
<dbReference type="InterPro" id="IPR022880">
    <property type="entry name" value="DNApol_IV"/>
</dbReference>
<organism evidence="7 8">
    <name type="scientific">Emergencia timonensis</name>
    <dbReference type="NCBI Taxonomy" id="1776384"/>
    <lineage>
        <taxon>Bacteria</taxon>
        <taxon>Bacillati</taxon>
        <taxon>Bacillota</taxon>
        <taxon>Clostridia</taxon>
        <taxon>Peptostreptococcales</taxon>
        <taxon>Anaerovoracaceae</taxon>
        <taxon>Emergencia</taxon>
    </lineage>
</organism>
<dbReference type="GO" id="GO:0042276">
    <property type="term" value="P:error-prone translesion synthesis"/>
    <property type="evidence" value="ECO:0007669"/>
    <property type="project" value="TreeGrafter"/>
</dbReference>
<dbReference type="STRING" id="1776384.GCA_900086585_03344"/>
<dbReference type="InterPro" id="IPR043502">
    <property type="entry name" value="DNA/RNA_pol_sf"/>
</dbReference>
<dbReference type="PROSITE" id="PS50173">
    <property type="entry name" value="UMUC"/>
    <property type="match status" value="1"/>
</dbReference>
<dbReference type="Gene3D" id="1.10.150.20">
    <property type="entry name" value="5' to 3' exonuclease, C-terminal subdomain"/>
    <property type="match status" value="1"/>
</dbReference>
<dbReference type="Proteomes" id="UP000284841">
    <property type="component" value="Unassembled WGS sequence"/>
</dbReference>
<evidence type="ECO:0000256" key="2">
    <source>
        <dbReference type="ARBA" id="ARBA00022457"/>
    </source>
</evidence>
<dbReference type="GO" id="GO:0003684">
    <property type="term" value="F:damaged DNA binding"/>
    <property type="evidence" value="ECO:0007669"/>
    <property type="project" value="InterPro"/>
</dbReference>
<dbReference type="PANTHER" id="PTHR11076">
    <property type="entry name" value="DNA REPAIR POLYMERASE UMUC / TRANSFERASE FAMILY MEMBER"/>
    <property type="match status" value="1"/>
</dbReference>
<keyword evidence="2" id="KW-0515">Mutator protein</keyword>
<evidence type="ECO:0000259" key="6">
    <source>
        <dbReference type="PROSITE" id="PS50173"/>
    </source>
</evidence>
<comment type="caution">
    <text evidence="7">The sequence shown here is derived from an EMBL/GenBank/DDBJ whole genome shotgun (WGS) entry which is preliminary data.</text>
</comment>
<protein>
    <submittedName>
        <fullName evidence="7">DNA polymerase IV</fullName>
    </submittedName>
</protein>
<evidence type="ECO:0000256" key="3">
    <source>
        <dbReference type="ARBA" id="ARBA00022695"/>
    </source>
</evidence>
<feature type="domain" description="UmuC" evidence="6">
    <location>
        <begin position="6"/>
        <end position="195"/>
    </location>
</feature>